<feature type="region of interest" description="Disordered" evidence="1">
    <location>
        <begin position="176"/>
        <end position="217"/>
    </location>
</feature>
<protein>
    <submittedName>
        <fullName evidence="2">Uncharacterized protein</fullName>
    </submittedName>
</protein>
<comment type="caution">
    <text evidence="2">The sequence shown here is derived from an EMBL/GenBank/DDBJ whole genome shotgun (WGS) entry which is preliminary data.</text>
</comment>
<evidence type="ECO:0000256" key="1">
    <source>
        <dbReference type="SAM" id="MobiDB-lite"/>
    </source>
</evidence>
<feature type="compositionally biased region" description="Basic and acidic residues" evidence="1">
    <location>
        <begin position="129"/>
        <end position="139"/>
    </location>
</feature>
<dbReference type="EMBL" id="JADBEK010000001">
    <property type="protein sequence ID" value="MBE1584243.1"/>
    <property type="molecule type" value="Genomic_DNA"/>
</dbReference>
<evidence type="ECO:0000313" key="2">
    <source>
        <dbReference type="EMBL" id="MBE1584243.1"/>
    </source>
</evidence>
<accession>A0ABR9LUA5</accession>
<proteinExistence type="predicted"/>
<feature type="region of interest" description="Disordered" evidence="1">
    <location>
        <begin position="77"/>
        <end position="154"/>
    </location>
</feature>
<gene>
    <name evidence="2" type="ORF">H4W80_002501</name>
</gene>
<sequence length="238" mass="25424">MGCFAQPHLCLRPLARPEPGVHPCRIILLQHCAEHLLRGPEARDQVGSALRWVVGQSTQFSGDRAGAARVLPTPIPADPNFGSPAPTSTCSTARAGHPTTIPVPMTHCQRSSENPGRPSLTIPVHGHGRQADGHERSRQPDSSPEGRLPYRDGSDALVGAAGLRIARSAETLLEAVGPTKEALRRRPPPRPPQRGSGRGVRRSGQLAHITHSIAGRKVQPVTRARNWPLACSSVSLVP</sequence>
<name>A0ABR9LUA5_9ACTN</name>
<dbReference type="Proteomes" id="UP000633509">
    <property type="component" value="Unassembled WGS sequence"/>
</dbReference>
<organism evidence="2 3">
    <name type="scientific">Nonomuraea angiospora</name>
    <dbReference type="NCBI Taxonomy" id="46172"/>
    <lineage>
        <taxon>Bacteria</taxon>
        <taxon>Bacillati</taxon>
        <taxon>Actinomycetota</taxon>
        <taxon>Actinomycetes</taxon>
        <taxon>Streptosporangiales</taxon>
        <taxon>Streptosporangiaceae</taxon>
        <taxon>Nonomuraea</taxon>
    </lineage>
</organism>
<evidence type="ECO:0000313" key="3">
    <source>
        <dbReference type="Proteomes" id="UP000633509"/>
    </source>
</evidence>
<reference evidence="2 3" key="1">
    <citation type="submission" date="2020-10" db="EMBL/GenBank/DDBJ databases">
        <title>Sequencing the genomes of 1000 actinobacteria strains.</title>
        <authorList>
            <person name="Klenk H.-P."/>
        </authorList>
    </citation>
    <scope>NUCLEOTIDE SEQUENCE [LARGE SCALE GENOMIC DNA]</scope>
    <source>
        <strain evidence="2 3">DSM 43173</strain>
    </source>
</reference>
<keyword evidence="3" id="KW-1185">Reference proteome</keyword>